<sequence>MISVLIIAQAHLLSAAPVEFSSAPSWLLLIEKPEYWPKGLDDWCREYDRRF</sequence>
<feature type="chain" id="PRO_5012677982" evidence="1">
    <location>
        <begin position="16"/>
        <end position="51"/>
    </location>
</feature>
<accession>W6QAJ6</accession>
<evidence type="ECO:0000313" key="3">
    <source>
        <dbReference type="Proteomes" id="UP000030686"/>
    </source>
</evidence>
<dbReference type="AlphaFoldDB" id="W6QAJ6"/>
<reference evidence="2" key="1">
    <citation type="journal article" date="2014" name="Nat. Commun.">
        <title>Multiple recent horizontal transfers of a large genomic region in cheese making fungi.</title>
        <authorList>
            <person name="Cheeseman K."/>
            <person name="Ropars J."/>
            <person name="Renault P."/>
            <person name="Dupont J."/>
            <person name="Gouzy J."/>
            <person name="Branca A."/>
            <person name="Abraham A.L."/>
            <person name="Ceppi M."/>
            <person name="Conseiller E."/>
            <person name="Debuchy R."/>
            <person name="Malagnac F."/>
            <person name="Goarin A."/>
            <person name="Silar P."/>
            <person name="Lacoste S."/>
            <person name="Sallet E."/>
            <person name="Bensimon A."/>
            <person name="Giraud T."/>
            <person name="Brygoo Y."/>
        </authorList>
    </citation>
    <scope>NUCLEOTIDE SEQUENCE [LARGE SCALE GENOMIC DNA]</scope>
    <source>
        <strain evidence="2">FM164</strain>
    </source>
</reference>
<proteinExistence type="predicted"/>
<keyword evidence="3" id="KW-1185">Reference proteome</keyword>
<keyword evidence="1" id="KW-0732">Signal</keyword>
<feature type="signal peptide" evidence="1">
    <location>
        <begin position="1"/>
        <end position="15"/>
    </location>
</feature>
<evidence type="ECO:0000256" key="1">
    <source>
        <dbReference type="SAM" id="SignalP"/>
    </source>
</evidence>
<evidence type="ECO:0000313" key="2">
    <source>
        <dbReference type="EMBL" id="CDM26742.1"/>
    </source>
</evidence>
<gene>
    <name evidence="2" type="ORF">PROQFM164_S01g000551</name>
</gene>
<dbReference type="EMBL" id="HG792015">
    <property type="protein sequence ID" value="CDM26742.1"/>
    <property type="molecule type" value="Genomic_DNA"/>
</dbReference>
<dbReference type="Proteomes" id="UP000030686">
    <property type="component" value="Unassembled WGS sequence"/>
</dbReference>
<protein>
    <submittedName>
        <fullName evidence="2">Genomic scaffold, ProqFM164S01</fullName>
    </submittedName>
</protein>
<organism evidence="2 3">
    <name type="scientific">Penicillium roqueforti (strain FM164)</name>
    <dbReference type="NCBI Taxonomy" id="1365484"/>
    <lineage>
        <taxon>Eukaryota</taxon>
        <taxon>Fungi</taxon>
        <taxon>Dikarya</taxon>
        <taxon>Ascomycota</taxon>
        <taxon>Pezizomycotina</taxon>
        <taxon>Eurotiomycetes</taxon>
        <taxon>Eurotiomycetidae</taxon>
        <taxon>Eurotiales</taxon>
        <taxon>Aspergillaceae</taxon>
        <taxon>Penicillium</taxon>
    </lineage>
</organism>
<name>W6QAJ6_PENRF</name>